<accession>A0A7R7VXE8</accession>
<feature type="region of interest" description="Disordered" evidence="1">
    <location>
        <begin position="204"/>
        <end position="255"/>
    </location>
</feature>
<evidence type="ECO:0000313" key="2">
    <source>
        <dbReference type="EMBL" id="BCR92542.1"/>
    </source>
</evidence>
<proteinExistence type="predicted"/>
<organism evidence="2 3">
    <name type="scientific">Aspergillus chevalieri</name>
    <name type="common">Eurotium chevalieri</name>
    <dbReference type="NCBI Taxonomy" id="182096"/>
    <lineage>
        <taxon>Eukaryota</taxon>
        <taxon>Fungi</taxon>
        <taxon>Dikarya</taxon>
        <taxon>Ascomycota</taxon>
        <taxon>Pezizomycotina</taxon>
        <taxon>Eurotiomycetes</taxon>
        <taxon>Eurotiomycetidae</taxon>
        <taxon>Eurotiales</taxon>
        <taxon>Aspergillaceae</taxon>
        <taxon>Aspergillus</taxon>
        <taxon>Aspergillus subgen. Aspergillus</taxon>
    </lineage>
</organism>
<keyword evidence="3" id="KW-1185">Reference proteome</keyword>
<feature type="compositionally biased region" description="Acidic residues" evidence="1">
    <location>
        <begin position="205"/>
        <end position="245"/>
    </location>
</feature>
<reference evidence="2" key="2">
    <citation type="submission" date="2021-02" db="EMBL/GenBank/DDBJ databases">
        <title>Aspergillus chevalieri M1 genome sequence.</title>
        <authorList>
            <person name="Kadooka C."/>
            <person name="Mori K."/>
            <person name="Futagami T."/>
        </authorList>
    </citation>
    <scope>NUCLEOTIDE SEQUENCE</scope>
    <source>
        <strain evidence="2">M1</strain>
    </source>
</reference>
<dbReference type="RefSeq" id="XP_043141055.1">
    <property type="nucleotide sequence ID" value="XM_043283813.1"/>
</dbReference>
<feature type="region of interest" description="Disordered" evidence="1">
    <location>
        <begin position="12"/>
        <end position="32"/>
    </location>
</feature>
<gene>
    <name evidence="2" type="ORF">ACHE_80442A</name>
</gene>
<name>A0A7R7VXE8_ASPCH</name>
<evidence type="ECO:0000256" key="1">
    <source>
        <dbReference type="SAM" id="MobiDB-lite"/>
    </source>
</evidence>
<evidence type="ECO:0000313" key="3">
    <source>
        <dbReference type="Proteomes" id="UP000637239"/>
    </source>
</evidence>
<dbReference type="Proteomes" id="UP000637239">
    <property type="component" value="Chromosome 8"/>
</dbReference>
<protein>
    <submittedName>
        <fullName evidence="2">Uncharacterized protein</fullName>
    </submittedName>
</protein>
<dbReference type="GeneID" id="66986891"/>
<dbReference type="KEGG" id="ache:ACHE_80442A"/>
<sequence length="269" mass="30276">MSFFLPFRSKPTIAPLNAAPQPSPTPTPDPDKEYEHILSQLSAPDWSDSPHALAWFHDLRTSVTDILTRLLEICQAAITQFEANESSYSLHYNRRYNRLTTSVAFLRGWMDKEFLPEMRMTKWFLRAVDDVLMVRATEVQYDIEYWMGGLRQRAEGVVGEGHALAGLVQDAVIKLGEMREGVNTAPGAKVGEKLRGEEMFLDLPVTEEDAEAKDRGQEEDEDEYDEDIEIKDEEMDSEDETETVTEGETLTEAGDEVICGALPVQGVVA</sequence>
<dbReference type="AlphaFoldDB" id="A0A7R7VXE8"/>
<reference evidence="2" key="1">
    <citation type="submission" date="2021-01" db="EMBL/GenBank/DDBJ databases">
        <authorList>
            <consortium name="Aspergillus chevalieri M1 genome sequencing consortium"/>
            <person name="Kazuki M."/>
            <person name="Futagami T."/>
        </authorList>
    </citation>
    <scope>NUCLEOTIDE SEQUENCE</scope>
    <source>
        <strain evidence="2">M1</strain>
    </source>
</reference>
<dbReference type="EMBL" id="AP024423">
    <property type="protein sequence ID" value="BCR92542.1"/>
    <property type="molecule type" value="Genomic_DNA"/>
</dbReference>